<sequence length="550" mass="61946">MPLFRHALSKRDTILIILGATFMHFCAKFLVLSDPPSSDSIILSTHIPGLSNEIVIDAPLRPPKQKSPVTITKTVVVEPTAASHLFPMDTSQTLPQTVLIHHAPGYTLFRNLYMSDGTLFVVTDDRDAFPEIRMMTSTGLPAENTPENIAQREPTARDMQFISPEEATIRWGGSQKSVIPVTGNTLLVNDPRQFLRHYYHFVAELIFGVQAFWHGAFTKPMVNKPLSAYQIKPPSPPPIERIIFAHSDADGWRDDPGFNAYFLRAAYPSVTVECQEDWEDRVKASNNGRDRQTRVWHFRDFVLLVDRSAAFRGPICGSQTQRTASEAWEYMKSQNLLAGDRVAGWWEPVRAGILKFAGAQNGVASEMKVYQDFQRRLDAMHTMDSRPVQLPLPEKVVVSYVSRQAGGRRKLTEESHQSLVEALQEMSQRRGFDLIVMEAEKLSKDEQLQIIAKTTILLGVHGNGLTHLVFMPPTRASTVIEIFYPGGFAHDYHWTTRALGMSHFAVWNDTAYTYPNEPGVDYPEGFQENYIPVHGPTVAKIIEDRVDGLV</sequence>
<dbReference type="PANTHER" id="PTHR20961:SF38">
    <property type="entry name" value="PROTEIN O-LINKED-MANNOSE BETA-1,4-N-ACETYLGLUCOSAMINYLTRANSFERASE 2"/>
    <property type="match status" value="1"/>
</dbReference>
<keyword evidence="4" id="KW-0812">Transmembrane</keyword>
<gene>
    <name evidence="9" type="ORF">VNI00_001416</name>
</gene>
<comment type="subcellular location">
    <subcellularLocation>
        <location evidence="1">Membrane</location>
        <topology evidence="1">Single-pass membrane protein</topology>
    </subcellularLocation>
</comment>
<keyword evidence="3" id="KW-0808">Transferase</keyword>
<dbReference type="PANTHER" id="PTHR20961">
    <property type="entry name" value="GLYCOSYLTRANSFERASE"/>
    <property type="match status" value="1"/>
</dbReference>
<evidence type="ECO:0000256" key="5">
    <source>
        <dbReference type="ARBA" id="ARBA00022989"/>
    </source>
</evidence>
<dbReference type="InterPro" id="IPR007657">
    <property type="entry name" value="Glycosyltransferase_61"/>
</dbReference>
<reference evidence="9 10" key="1">
    <citation type="submission" date="2024-01" db="EMBL/GenBank/DDBJ databases">
        <title>A draft genome for a cacao thread blight-causing isolate of Paramarasmius palmivorus.</title>
        <authorList>
            <person name="Baruah I.K."/>
            <person name="Bukari Y."/>
            <person name="Amoako-Attah I."/>
            <person name="Meinhardt L.W."/>
            <person name="Bailey B.A."/>
            <person name="Cohen S.P."/>
        </authorList>
    </citation>
    <scope>NUCLEOTIDE SEQUENCE [LARGE SCALE GENOMIC DNA]</scope>
    <source>
        <strain evidence="9 10">GH-12</strain>
    </source>
</reference>
<dbReference type="GO" id="GO:0035269">
    <property type="term" value="P:protein O-linked glycosylation via mannose"/>
    <property type="evidence" value="ECO:0007669"/>
    <property type="project" value="TreeGrafter"/>
</dbReference>
<evidence type="ECO:0000256" key="6">
    <source>
        <dbReference type="ARBA" id="ARBA00023136"/>
    </source>
</evidence>
<dbReference type="InterPro" id="IPR049625">
    <property type="entry name" value="Glyco_transf_61_cat"/>
</dbReference>
<evidence type="ECO:0000256" key="4">
    <source>
        <dbReference type="ARBA" id="ARBA00022692"/>
    </source>
</evidence>
<evidence type="ECO:0000256" key="3">
    <source>
        <dbReference type="ARBA" id="ARBA00022679"/>
    </source>
</evidence>
<name>A0AAW0E4B6_9AGAR</name>
<proteinExistence type="predicted"/>
<feature type="domain" description="Glycosyltransferase 61 catalytic" evidence="8">
    <location>
        <begin position="379"/>
        <end position="474"/>
    </location>
</feature>
<protein>
    <recommendedName>
        <fullName evidence="8">Glycosyltransferase 61 catalytic domain-containing protein</fullName>
    </recommendedName>
</protein>
<evidence type="ECO:0000256" key="2">
    <source>
        <dbReference type="ARBA" id="ARBA00022676"/>
    </source>
</evidence>
<dbReference type="AlphaFoldDB" id="A0AAW0E4B6"/>
<keyword evidence="6" id="KW-0472">Membrane</keyword>
<dbReference type="Proteomes" id="UP001383192">
    <property type="component" value="Unassembled WGS sequence"/>
</dbReference>
<dbReference type="EMBL" id="JAYKXP010000004">
    <property type="protein sequence ID" value="KAK7058792.1"/>
    <property type="molecule type" value="Genomic_DNA"/>
</dbReference>
<dbReference type="GO" id="GO:0005783">
    <property type="term" value="C:endoplasmic reticulum"/>
    <property type="evidence" value="ECO:0007669"/>
    <property type="project" value="TreeGrafter"/>
</dbReference>
<evidence type="ECO:0000256" key="7">
    <source>
        <dbReference type="ARBA" id="ARBA00023180"/>
    </source>
</evidence>
<evidence type="ECO:0000256" key="1">
    <source>
        <dbReference type="ARBA" id="ARBA00004167"/>
    </source>
</evidence>
<keyword evidence="10" id="KW-1185">Reference proteome</keyword>
<dbReference type="GO" id="GO:0016020">
    <property type="term" value="C:membrane"/>
    <property type="evidence" value="ECO:0007669"/>
    <property type="project" value="UniProtKB-SubCell"/>
</dbReference>
<keyword evidence="7" id="KW-0325">Glycoprotein</keyword>
<keyword evidence="5" id="KW-1133">Transmembrane helix</keyword>
<organism evidence="9 10">
    <name type="scientific">Paramarasmius palmivorus</name>
    <dbReference type="NCBI Taxonomy" id="297713"/>
    <lineage>
        <taxon>Eukaryota</taxon>
        <taxon>Fungi</taxon>
        <taxon>Dikarya</taxon>
        <taxon>Basidiomycota</taxon>
        <taxon>Agaricomycotina</taxon>
        <taxon>Agaricomycetes</taxon>
        <taxon>Agaricomycetidae</taxon>
        <taxon>Agaricales</taxon>
        <taxon>Marasmiineae</taxon>
        <taxon>Marasmiaceae</taxon>
        <taxon>Paramarasmius</taxon>
    </lineage>
</organism>
<accession>A0AAW0E4B6</accession>
<evidence type="ECO:0000313" key="9">
    <source>
        <dbReference type="EMBL" id="KAK7058792.1"/>
    </source>
</evidence>
<evidence type="ECO:0000259" key="8">
    <source>
        <dbReference type="Pfam" id="PF04577"/>
    </source>
</evidence>
<comment type="caution">
    <text evidence="9">The sequence shown here is derived from an EMBL/GenBank/DDBJ whole genome shotgun (WGS) entry which is preliminary data.</text>
</comment>
<keyword evidence="2" id="KW-0328">Glycosyltransferase</keyword>
<dbReference type="GO" id="GO:0097363">
    <property type="term" value="F:protein O-acetylglucosaminyltransferase activity"/>
    <property type="evidence" value="ECO:0007669"/>
    <property type="project" value="TreeGrafter"/>
</dbReference>
<dbReference type="Pfam" id="PF04577">
    <property type="entry name" value="Glyco_transf_61"/>
    <property type="match status" value="1"/>
</dbReference>
<evidence type="ECO:0000313" key="10">
    <source>
        <dbReference type="Proteomes" id="UP001383192"/>
    </source>
</evidence>